<evidence type="ECO:0000256" key="1">
    <source>
        <dbReference type="SAM" id="SignalP"/>
    </source>
</evidence>
<organism evidence="2 3">
    <name type="scientific">Streptomyces exfoliatus</name>
    <name type="common">Streptomyces hydrogenans</name>
    <dbReference type="NCBI Taxonomy" id="1905"/>
    <lineage>
        <taxon>Bacteria</taxon>
        <taxon>Bacillati</taxon>
        <taxon>Actinomycetota</taxon>
        <taxon>Actinomycetes</taxon>
        <taxon>Kitasatosporales</taxon>
        <taxon>Streptomycetaceae</taxon>
        <taxon>Streptomyces</taxon>
    </lineage>
</organism>
<gene>
    <name evidence="2" type="ORF">AB0A76_29585</name>
</gene>
<dbReference type="EMBL" id="JBEZAM010000063">
    <property type="protein sequence ID" value="MEU7297300.1"/>
    <property type="molecule type" value="Genomic_DNA"/>
</dbReference>
<protein>
    <submittedName>
        <fullName evidence="2">Uncharacterized protein</fullName>
    </submittedName>
</protein>
<name>A0ABV3D488_STREX</name>
<reference evidence="2 3" key="1">
    <citation type="submission" date="2024-06" db="EMBL/GenBank/DDBJ databases">
        <title>The Natural Products Discovery Center: Release of the First 8490 Sequenced Strains for Exploring Actinobacteria Biosynthetic Diversity.</title>
        <authorList>
            <person name="Kalkreuter E."/>
            <person name="Kautsar S.A."/>
            <person name="Yang D."/>
            <person name="Bader C.D."/>
            <person name="Teijaro C.N."/>
            <person name="Fluegel L."/>
            <person name="Davis C.M."/>
            <person name="Simpson J.R."/>
            <person name="Lauterbach L."/>
            <person name="Steele A.D."/>
            <person name="Gui C."/>
            <person name="Meng S."/>
            <person name="Li G."/>
            <person name="Viehrig K."/>
            <person name="Ye F."/>
            <person name="Su P."/>
            <person name="Kiefer A.F."/>
            <person name="Nichols A."/>
            <person name="Cepeda A.J."/>
            <person name="Yan W."/>
            <person name="Fan B."/>
            <person name="Jiang Y."/>
            <person name="Adhikari A."/>
            <person name="Zheng C.-J."/>
            <person name="Schuster L."/>
            <person name="Cowan T.M."/>
            <person name="Smanski M.J."/>
            <person name="Chevrette M.G."/>
            <person name="De Carvalho L.P.S."/>
            <person name="Shen B."/>
        </authorList>
    </citation>
    <scope>NUCLEOTIDE SEQUENCE [LARGE SCALE GENOMIC DNA]</scope>
    <source>
        <strain evidence="2 3">NPDC045705</strain>
    </source>
</reference>
<sequence length="375" mass="39089">MLLSLPRAATALAVGLTAVVATAVSPAAADARTWRDVSPPDSDGSVLFDVETAGGATWAVGSRSDATTRPFAPVALRWTGTGWQAPPQPADHGRLEELAVGAPDQVWAVGSRNELVGESDWDRGRALLQHWDGTAWSEVALPFPDGADATSLSAVDVDAGGSVWVYGGYADSAGEFVPVLFRGDADGGGGWTRLPANTGLNWVSQLEARPGGVLLAVGDGVSRFDGTSWTKQSLPPALDGAIFDGIEERTANDIWAVGHIRDDRLWRRPVIVRYDGRAWRTVRTPAETGQLFDIAFDGSGRPVAVGETMDPAVNPAGNYVLTPGPQGFLTRTEDPAGAGYLYGAAADAAGRIWTVGGTAGAEGGISPSAYAGIRR</sequence>
<keyword evidence="1" id="KW-0732">Signal</keyword>
<comment type="caution">
    <text evidence="2">The sequence shown here is derived from an EMBL/GenBank/DDBJ whole genome shotgun (WGS) entry which is preliminary data.</text>
</comment>
<dbReference type="Proteomes" id="UP001551210">
    <property type="component" value="Unassembled WGS sequence"/>
</dbReference>
<evidence type="ECO:0000313" key="3">
    <source>
        <dbReference type="Proteomes" id="UP001551210"/>
    </source>
</evidence>
<feature type="chain" id="PRO_5047537194" evidence="1">
    <location>
        <begin position="24"/>
        <end position="375"/>
    </location>
</feature>
<dbReference type="RefSeq" id="WP_359214617.1">
    <property type="nucleotide sequence ID" value="NZ_JBEZAM010000063.1"/>
</dbReference>
<accession>A0ABV3D488</accession>
<evidence type="ECO:0000313" key="2">
    <source>
        <dbReference type="EMBL" id="MEU7297300.1"/>
    </source>
</evidence>
<keyword evidence="3" id="KW-1185">Reference proteome</keyword>
<proteinExistence type="predicted"/>
<feature type="signal peptide" evidence="1">
    <location>
        <begin position="1"/>
        <end position="23"/>
    </location>
</feature>
<dbReference type="SUPFAM" id="SSF101898">
    <property type="entry name" value="NHL repeat"/>
    <property type="match status" value="1"/>
</dbReference>